<keyword evidence="3" id="KW-1185">Reference proteome</keyword>
<dbReference type="Proteomes" id="UP001342314">
    <property type="component" value="Unassembled WGS sequence"/>
</dbReference>
<feature type="region of interest" description="Disordered" evidence="1">
    <location>
        <begin position="943"/>
        <end position="974"/>
    </location>
</feature>
<protein>
    <submittedName>
        <fullName evidence="2">Uncharacterized protein</fullName>
    </submittedName>
</protein>
<dbReference type="EMBL" id="BQKY01000012">
    <property type="protein sequence ID" value="GJN92866.1"/>
    <property type="molecule type" value="Genomic_DNA"/>
</dbReference>
<evidence type="ECO:0000313" key="2">
    <source>
        <dbReference type="EMBL" id="GJN92866.1"/>
    </source>
</evidence>
<evidence type="ECO:0000313" key="3">
    <source>
        <dbReference type="Proteomes" id="UP001342314"/>
    </source>
</evidence>
<comment type="caution">
    <text evidence="2">The sequence shown here is derived from an EMBL/GenBank/DDBJ whole genome shotgun (WGS) entry which is preliminary data.</text>
</comment>
<feature type="compositionally biased region" description="Basic and acidic residues" evidence="1">
    <location>
        <begin position="71"/>
        <end position="81"/>
    </location>
</feature>
<feature type="region of interest" description="Disordered" evidence="1">
    <location>
        <begin position="1"/>
        <end position="81"/>
    </location>
</feature>
<organism evidence="2 3">
    <name type="scientific">Rhodotorula paludigena</name>
    <dbReference type="NCBI Taxonomy" id="86838"/>
    <lineage>
        <taxon>Eukaryota</taxon>
        <taxon>Fungi</taxon>
        <taxon>Dikarya</taxon>
        <taxon>Basidiomycota</taxon>
        <taxon>Pucciniomycotina</taxon>
        <taxon>Microbotryomycetes</taxon>
        <taxon>Sporidiobolales</taxon>
        <taxon>Sporidiobolaceae</taxon>
        <taxon>Rhodotorula</taxon>
    </lineage>
</organism>
<sequence>MRGPRYFPVFDPLYETDSDELEDAGSGHKDAQDVMEEDDEMPLPGTQQVEGSSARSTSASHNPRATDPAEELEHDRDDSSTEGKIDFMAIEQPMPDVGRLEISVTASLFIDFNDLASLSTLQLVGSIANPAFTADQVGKLRTELTARIKHGQLSIQPDGWDYCNLPASCATSYWGSKIGKDEEMAINSVKGEGAKTPNKGDKEVVQCREEVAKERAKVQKGKRKAANEPGNAFLEAFYTDKELHNLMRDGAGKKRIPERLKMPSPSDLNKMDPSTTLSEFPGVSDITTARIQSAVQRLLTISNNSAGKHDCTSIDKGNIGEANRLILFLSQYLVKFDPLACAGNNGKHFVMLDLDRLRRLGCLEDKVDKLNELAAPSTYTTPNAGEVKKGIVMSIVKCRKALAFKRLHLLVPTSALLSELEAEVLKDEGFKKVINKAKKDLVNALISACTTRAALDSVTVEARTSDKSFIEWRQKDGRTLRGGGAPLNDGAQRLSPIFCKLIIEPAVKTARSRIPPDAPKKTRASDALSSSPRPLTGVPVRDVIIGTTNRAEIASSAPAAARFIIQYCKLERECLLNPSPRFVLVDRDGALVLQPKLNWSIYKEARAMSAKHLVPKFEELIKKAGASSALFYIPRKSRTGTHPPSGKQMHKPFHKTGAGSIQTELYTVYFNPTAKASKNPINALPKKATAMDPQSSSNKTFNVIKGIEECIKKAEDKMNKIDGKHVKELLNALDNVLGWSAGQAATLAQRPNIRLVMNHVVVIRHMLSVLVDNETTKREDAQTVYSTCKLLLAASGPSSFKNLVARFLGLEGIFDAAMEGVQMTQEWQMSLAQIVLYTRPDVSVMLFVSDQQTVIGKFGSLDDAQTEFHTTMPQAQPACNLVGRRGFSLEVLNAKSMGIPVDIITCATGPCPWNYTYSTSLAYVWVVLCRYGMFVKAEEALEDEEGEFVKTEESGNENDKNEDAKFNDEEEVED</sequence>
<dbReference type="AlphaFoldDB" id="A0AAV5GJQ5"/>
<evidence type="ECO:0000256" key="1">
    <source>
        <dbReference type="SAM" id="MobiDB-lite"/>
    </source>
</evidence>
<gene>
    <name evidence="2" type="ORF">Rhopal_005906-T1</name>
</gene>
<accession>A0AAV5GJQ5</accession>
<proteinExistence type="predicted"/>
<name>A0AAV5GJQ5_9BASI</name>
<feature type="region of interest" description="Disordered" evidence="1">
    <location>
        <begin position="512"/>
        <end position="532"/>
    </location>
</feature>
<feature type="compositionally biased region" description="Basic and acidic residues" evidence="1">
    <location>
        <begin position="947"/>
        <end position="967"/>
    </location>
</feature>
<feature type="compositionally biased region" description="Polar residues" evidence="1">
    <location>
        <begin position="45"/>
        <end position="63"/>
    </location>
</feature>
<feature type="compositionally biased region" description="Acidic residues" evidence="1">
    <location>
        <begin position="14"/>
        <end position="23"/>
    </location>
</feature>
<reference evidence="2 3" key="1">
    <citation type="submission" date="2021-12" db="EMBL/GenBank/DDBJ databases">
        <title>High titer production of polyol ester of fatty acids by Rhodotorula paludigena BS15 towards product separation-free biomass refinery.</title>
        <authorList>
            <person name="Mano J."/>
            <person name="Ono H."/>
            <person name="Tanaka T."/>
            <person name="Naito K."/>
            <person name="Sushida H."/>
            <person name="Ike M."/>
            <person name="Tokuyasu K."/>
            <person name="Kitaoka M."/>
        </authorList>
    </citation>
    <scope>NUCLEOTIDE SEQUENCE [LARGE SCALE GENOMIC DNA]</scope>
    <source>
        <strain evidence="2 3">BS15</strain>
    </source>
</reference>